<evidence type="ECO:0000313" key="1">
    <source>
        <dbReference type="EMBL" id="MBW4658293.1"/>
    </source>
</evidence>
<proteinExistence type="predicted"/>
<dbReference type="InterPro" id="IPR012337">
    <property type="entry name" value="RNaseH-like_sf"/>
</dbReference>
<dbReference type="SUPFAM" id="SSF53098">
    <property type="entry name" value="Ribonuclease H-like"/>
    <property type="match status" value="1"/>
</dbReference>
<sequence>MVQSYKARFQIEFIFRDAKQFTGLCDAQTRDPKRLEFHFNASLTALNLAKYDTQSRSLQPETQSQPIPFSMCNYKRLAFNDHLLSRFISMLDLNPTLIKSHPNYPTLLSYGIIAP</sequence>
<evidence type="ECO:0008006" key="3">
    <source>
        <dbReference type="Google" id="ProtNLM"/>
    </source>
</evidence>
<evidence type="ECO:0000313" key="2">
    <source>
        <dbReference type="Proteomes" id="UP000757435"/>
    </source>
</evidence>
<reference evidence="1" key="1">
    <citation type="submission" date="2021-05" db="EMBL/GenBank/DDBJ databases">
        <authorList>
            <person name="Pietrasiak N."/>
            <person name="Ward R."/>
            <person name="Stajich J.E."/>
            <person name="Kurbessoian T."/>
        </authorList>
    </citation>
    <scope>NUCLEOTIDE SEQUENCE</scope>
    <source>
        <strain evidence="1">UHER 2000/2452</strain>
    </source>
</reference>
<organism evidence="1 2">
    <name type="scientific">Drouetiella hepatica Uher 2000/2452</name>
    <dbReference type="NCBI Taxonomy" id="904376"/>
    <lineage>
        <taxon>Bacteria</taxon>
        <taxon>Bacillati</taxon>
        <taxon>Cyanobacteriota</taxon>
        <taxon>Cyanophyceae</taxon>
        <taxon>Oculatellales</taxon>
        <taxon>Oculatellaceae</taxon>
        <taxon>Drouetiella</taxon>
    </lineage>
</organism>
<protein>
    <recommendedName>
        <fullName evidence="3">Transposase IS4-like domain-containing protein</fullName>
    </recommendedName>
</protein>
<gene>
    <name evidence="1" type="ORF">KME15_06435</name>
</gene>
<comment type="caution">
    <text evidence="1">The sequence shown here is derived from an EMBL/GenBank/DDBJ whole genome shotgun (WGS) entry which is preliminary data.</text>
</comment>
<name>A0A951QBG9_9CYAN</name>
<reference evidence="1" key="2">
    <citation type="journal article" date="2022" name="Microbiol. Resour. Announc.">
        <title>Metagenome Sequencing to Explore Phylogenomics of Terrestrial Cyanobacteria.</title>
        <authorList>
            <person name="Ward R.D."/>
            <person name="Stajich J.E."/>
            <person name="Johansen J.R."/>
            <person name="Huntemann M."/>
            <person name="Clum A."/>
            <person name="Foster B."/>
            <person name="Foster B."/>
            <person name="Roux S."/>
            <person name="Palaniappan K."/>
            <person name="Varghese N."/>
            <person name="Mukherjee S."/>
            <person name="Reddy T.B.K."/>
            <person name="Daum C."/>
            <person name="Copeland A."/>
            <person name="Chen I.A."/>
            <person name="Ivanova N.N."/>
            <person name="Kyrpides N.C."/>
            <person name="Shapiro N."/>
            <person name="Eloe-Fadrosh E.A."/>
            <person name="Pietrasiak N."/>
        </authorList>
    </citation>
    <scope>NUCLEOTIDE SEQUENCE</scope>
    <source>
        <strain evidence="1">UHER 2000/2452</strain>
    </source>
</reference>
<dbReference type="AlphaFoldDB" id="A0A951QBG9"/>
<dbReference type="Proteomes" id="UP000757435">
    <property type="component" value="Unassembled WGS sequence"/>
</dbReference>
<accession>A0A951QBG9</accession>
<dbReference type="EMBL" id="JAHHHD010000004">
    <property type="protein sequence ID" value="MBW4658293.1"/>
    <property type="molecule type" value="Genomic_DNA"/>
</dbReference>